<dbReference type="EMBL" id="PVBU01000017">
    <property type="protein sequence ID" value="PQV41837.1"/>
    <property type="molecule type" value="Genomic_DNA"/>
</dbReference>
<dbReference type="AlphaFoldDB" id="A0A314ZUV8"/>
<dbReference type="InterPro" id="IPR008670">
    <property type="entry name" value="CoA_reduct_LuxC"/>
</dbReference>
<name>A0A314ZUV8_9EURY</name>
<evidence type="ECO:0000256" key="1">
    <source>
        <dbReference type="ARBA" id="ARBA00022857"/>
    </source>
</evidence>
<dbReference type="EMBL" id="RJJF01000021">
    <property type="protein sequence ID" value="RNI07236.1"/>
    <property type="molecule type" value="Genomic_DNA"/>
</dbReference>
<evidence type="ECO:0000313" key="4">
    <source>
        <dbReference type="Proteomes" id="UP000251060"/>
    </source>
</evidence>
<reference evidence="2 4" key="1">
    <citation type="submission" date="2018-02" db="EMBL/GenBank/DDBJ databases">
        <title>Subsurface microbial communities from deep shales in Ohio and West Virginia, USA.</title>
        <authorList>
            <person name="Wrighton K."/>
        </authorList>
    </citation>
    <scope>NUCLEOTIDE SEQUENCE [LARGE SCALE GENOMIC DNA]</scope>
    <source>
        <strain evidence="2 4">DSM 10369</strain>
    </source>
</reference>
<dbReference type="GO" id="GO:0008218">
    <property type="term" value="P:bioluminescence"/>
    <property type="evidence" value="ECO:0007669"/>
    <property type="project" value="InterPro"/>
</dbReference>
<sequence>MIQCYLLDGDFKETTHDDFSKIAEVVEQNRLAISAIPLEAIIDILGQLGKRILKQSSLNQYQGISYISLWLRKDNLRKICELNYSNLDYLDHFTKINTRLEMYAQPRGIVCHWVAGNMPTLAFFSAVQAILSRNGSIIKVPADYRDLILNILDLLNGIETDIDGNIFYGADIVRSIAIVSFEGKNQLLSAGLSKAADCKLIYGGSEAIKTIAALPQKESCETIIYGPKYSFAVFDQEYIESEQFEDALKNCVTDVALFNQMACSSPHTFFFEKSKYSIEDVADKLKTYFEQLPDNLLYQNKSQWMAANTINERARYLLSSDTGIVKSQGLEWTILINSESSLEEPIFGKCLFIKEVDDVRDTLDHITRKVQAMTVCIADQNDRREFAKDATYRGVDRITTPGHIHDYDLPWDGILPLNRLVRWVILKTEN</sequence>
<dbReference type="Proteomes" id="UP000251060">
    <property type="component" value="Unassembled WGS sequence"/>
</dbReference>
<proteinExistence type="predicted"/>
<gene>
    <name evidence="2" type="ORF">B0H22_11715</name>
    <name evidence="3" type="ORF">EDD83_09990</name>
</gene>
<dbReference type="SUPFAM" id="SSF53720">
    <property type="entry name" value="ALDH-like"/>
    <property type="match status" value="1"/>
</dbReference>
<protein>
    <submittedName>
        <fullName evidence="2 3">Acyl-CoA reductase</fullName>
    </submittedName>
</protein>
<evidence type="ECO:0000313" key="2">
    <source>
        <dbReference type="EMBL" id="PQV41837.1"/>
    </source>
</evidence>
<evidence type="ECO:0000313" key="3">
    <source>
        <dbReference type="EMBL" id="RNI07236.1"/>
    </source>
</evidence>
<dbReference type="GO" id="GO:0003995">
    <property type="term" value="F:acyl-CoA dehydrogenase activity"/>
    <property type="evidence" value="ECO:0007669"/>
    <property type="project" value="InterPro"/>
</dbReference>
<dbReference type="Proteomes" id="UP000273978">
    <property type="component" value="Unassembled WGS sequence"/>
</dbReference>
<keyword evidence="1" id="KW-0521">NADP</keyword>
<evidence type="ECO:0000313" key="5">
    <source>
        <dbReference type="Proteomes" id="UP000273978"/>
    </source>
</evidence>
<reference evidence="3 5" key="2">
    <citation type="submission" date="2018-10" db="EMBL/GenBank/DDBJ databases">
        <title>Cultivation of a novel Methanohalophilus strain from Kebrit Deep of the Red Sea and a genomic comparison of members of the genus Methanohalophilus.</title>
        <authorList>
            <person name="Guan Y."/>
            <person name="Ngugi D.K."/>
            <person name="Stingl U."/>
        </authorList>
    </citation>
    <scope>NUCLEOTIDE SEQUENCE [LARGE SCALE GENOMIC DNA]</scope>
    <source>
        <strain evidence="3 5">DSM 10369</strain>
    </source>
</reference>
<accession>A0A314ZUV8</accession>
<dbReference type="Pfam" id="PF05893">
    <property type="entry name" value="LuxC"/>
    <property type="match status" value="1"/>
</dbReference>
<dbReference type="RefSeq" id="WP_105461027.1">
    <property type="nucleotide sequence ID" value="NZ_PVBU01000017.1"/>
</dbReference>
<dbReference type="InterPro" id="IPR016161">
    <property type="entry name" value="Ald_DH/histidinol_DH"/>
</dbReference>
<organism evidence="2 4">
    <name type="scientific">Methanohalophilus euhalobius</name>
    <dbReference type="NCBI Taxonomy" id="51203"/>
    <lineage>
        <taxon>Archaea</taxon>
        <taxon>Methanobacteriati</taxon>
        <taxon>Methanobacteriota</taxon>
        <taxon>Stenosarchaea group</taxon>
        <taxon>Methanomicrobia</taxon>
        <taxon>Methanosarcinales</taxon>
        <taxon>Methanosarcinaceae</taxon>
        <taxon>Methanohalophilus</taxon>
    </lineage>
</organism>
<comment type="caution">
    <text evidence="2">The sequence shown here is derived from an EMBL/GenBank/DDBJ whole genome shotgun (WGS) entry which is preliminary data.</text>
</comment>